<proteinExistence type="predicted"/>
<comment type="caution">
    <text evidence="1">The sequence shown here is derived from an EMBL/GenBank/DDBJ whole genome shotgun (WGS) entry which is preliminary data.</text>
</comment>
<dbReference type="RefSeq" id="WP_377788725.1">
    <property type="nucleotide sequence ID" value="NZ_JBHLYQ010000033.1"/>
</dbReference>
<gene>
    <name evidence="1" type="ORF">ACFFRE_04845</name>
</gene>
<reference evidence="1 2" key="1">
    <citation type="submission" date="2024-09" db="EMBL/GenBank/DDBJ databases">
        <authorList>
            <person name="Sun Q."/>
            <person name="Mori K."/>
        </authorList>
    </citation>
    <scope>NUCLEOTIDE SEQUENCE [LARGE SCALE GENOMIC DNA]</scope>
    <source>
        <strain evidence="1 2">JCM 15389</strain>
    </source>
</reference>
<dbReference type="EMBL" id="JBHLYQ010000033">
    <property type="protein sequence ID" value="MFC0081476.1"/>
    <property type="molecule type" value="Genomic_DNA"/>
</dbReference>
<protein>
    <submittedName>
        <fullName evidence="1">Uncharacterized protein</fullName>
    </submittedName>
</protein>
<accession>A0ABV6C3Q9</accession>
<sequence>MAVPVDARRPVVRETRAEARPARRAGRVDLARNGATLVRLLSLADAAPFAALAERAGRRPPPPPWRRLVRAG</sequence>
<name>A0ABV6C3Q9_9ACTN</name>
<evidence type="ECO:0000313" key="1">
    <source>
        <dbReference type="EMBL" id="MFC0081476.1"/>
    </source>
</evidence>
<keyword evidence="2" id="KW-1185">Reference proteome</keyword>
<organism evidence="1 2">
    <name type="scientific">Aciditerrimonas ferrireducens</name>
    <dbReference type="NCBI Taxonomy" id="667306"/>
    <lineage>
        <taxon>Bacteria</taxon>
        <taxon>Bacillati</taxon>
        <taxon>Actinomycetota</taxon>
        <taxon>Acidimicrobiia</taxon>
        <taxon>Acidimicrobiales</taxon>
        <taxon>Acidimicrobiaceae</taxon>
        <taxon>Aciditerrimonas</taxon>
    </lineage>
</organism>
<dbReference type="Proteomes" id="UP001589788">
    <property type="component" value="Unassembled WGS sequence"/>
</dbReference>
<evidence type="ECO:0000313" key="2">
    <source>
        <dbReference type="Proteomes" id="UP001589788"/>
    </source>
</evidence>